<organism evidence="3">
    <name type="scientific">Eucampia antarctica</name>
    <dbReference type="NCBI Taxonomy" id="49252"/>
    <lineage>
        <taxon>Eukaryota</taxon>
        <taxon>Sar</taxon>
        <taxon>Stramenopiles</taxon>
        <taxon>Ochrophyta</taxon>
        <taxon>Bacillariophyta</taxon>
        <taxon>Mediophyceae</taxon>
        <taxon>Biddulphiophycidae</taxon>
        <taxon>Hemiaulales</taxon>
        <taxon>Hemiaulaceae</taxon>
        <taxon>Eucampia</taxon>
    </lineage>
</organism>
<accession>A0A7S2SB67</accession>
<proteinExistence type="predicted"/>
<feature type="signal peptide" evidence="2">
    <location>
        <begin position="1"/>
        <end position="23"/>
    </location>
</feature>
<sequence>MTVMKRLLLCVALSFELTSISFHEKNRCGVNGFLQINPVGPRSYKLRKDSGGGGFGSSVVLFVTGSSTSPPNGTSIDSLLDDLEPPLINFGRGSILFGEKPQTKRNNSLLTLWKTTRNNLPKFVTGAWREDTGDDNPLGALYNMAFVRLPIILAFTGYVKNNMDGHPLYVDFGNGPFEFIPIAAAALLILMMGPGFIIENENVET</sequence>
<feature type="chain" id="PRO_5031543965" evidence="2">
    <location>
        <begin position="24"/>
        <end position="205"/>
    </location>
</feature>
<gene>
    <name evidence="3" type="ORF">EANT1437_LOCUS13620</name>
</gene>
<keyword evidence="1" id="KW-1133">Transmembrane helix</keyword>
<name>A0A7S2SB67_9STRA</name>
<dbReference type="AlphaFoldDB" id="A0A7S2SB67"/>
<feature type="transmembrane region" description="Helical" evidence="1">
    <location>
        <begin position="179"/>
        <end position="198"/>
    </location>
</feature>
<feature type="transmembrane region" description="Helical" evidence="1">
    <location>
        <begin position="140"/>
        <end position="159"/>
    </location>
</feature>
<evidence type="ECO:0000256" key="2">
    <source>
        <dbReference type="SAM" id="SignalP"/>
    </source>
</evidence>
<protein>
    <submittedName>
        <fullName evidence="3">Uncharacterized protein</fullName>
    </submittedName>
</protein>
<reference evidence="3" key="1">
    <citation type="submission" date="2021-01" db="EMBL/GenBank/DDBJ databases">
        <authorList>
            <person name="Corre E."/>
            <person name="Pelletier E."/>
            <person name="Niang G."/>
            <person name="Scheremetjew M."/>
            <person name="Finn R."/>
            <person name="Kale V."/>
            <person name="Holt S."/>
            <person name="Cochrane G."/>
            <person name="Meng A."/>
            <person name="Brown T."/>
            <person name="Cohen L."/>
        </authorList>
    </citation>
    <scope>NUCLEOTIDE SEQUENCE</scope>
    <source>
        <strain evidence="3">CCMP1452</strain>
    </source>
</reference>
<evidence type="ECO:0000313" key="3">
    <source>
        <dbReference type="EMBL" id="CAD9695038.1"/>
    </source>
</evidence>
<keyword evidence="1" id="KW-0472">Membrane</keyword>
<keyword evidence="2" id="KW-0732">Signal</keyword>
<dbReference type="EMBL" id="HBHI01026631">
    <property type="protein sequence ID" value="CAD9695038.1"/>
    <property type="molecule type" value="Transcribed_RNA"/>
</dbReference>
<evidence type="ECO:0000256" key="1">
    <source>
        <dbReference type="SAM" id="Phobius"/>
    </source>
</evidence>
<keyword evidence="1" id="KW-0812">Transmembrane</keyword>